<dbReference type="PANTHER" id="PTHR15032">
    <property type="entry name" value="N-ACYL-PHOSPHATIDYLETHANOLAMINE-HYDROLYZING PHOSPHOLIPASE D"/>
    <property type="match status" value="1"/>
</dbReference>
<dbReference type="GO" id="GO:0005737">
    <property type="term" value="C:cytoplasm"/>
    <property type="evidence" value="ECO:0007669"/>
    <property type="project" value="TreeGrafter"/>
</dbReference>
<evidence type="ECO:0000259" key="1">
    <source>
        <dbReference type="Pfam" id="PF12706"/>
    </source>
</evidence>
<dbReference type="EMBL" id="WMBC01000033">
    <property type="protein sequence ID" value="MTD62902.1"/>
    <property type="molecule type" value="Genomic_DNA"/>
</dbReference>
<evidence type="ECO:0000313" key="3">
    <source>
        <dbReference type="Proteomes" id="UP000437824"/>
    </source>
</evidence>
<accession>A0A844GP01</accession>
<dbReference type="Proteomes" id="UP000437824">
    <property type="component" value="Unassembled WGS sequence"/>
</dbReference>
<feature type="domain" description="Metallo-beta-lactamase" evidence="1">
    <location>
        <begin position="10"/>
        <end position="62"/>
    </location>
</feature>
<protein>
    <submittedName>
        <fullName evidence="2">MBL fold metallo-hydrolase</fullName>
    </submittedName>
</protein>
<proteinExistence type="predicted"/>
<dbReference type="Pfam" id="PF12706">
    <property type="entry name" value="Lactamase_B_2"/>
    <property type="match status" value="1"/>
</dbReference>
<dbReference type="PANTHER" id="PTHR15032:SF4">
    <property type="entry name" value="N-ACYL-PHOSPHATIDYLETHANOLAMINE-HYDROLYZING PHOSPHOLIPASE D"/>
    <property type="match status" value="1"/>
</dbReference>
<dbReference type="GO" id="GO:0016787">
    <property type="term" value="F:hydrolase activity"/>
    <property type="evidence" value="ECO:0007669"/>
    <property type="project" value="UniProtKB-KW"/>
</dbReference>
<dbReference type="InterPro" id="IPR036866">
    <property type="entry name" value="RibonucZ/Hydroxyglut_hydro"/>
</dbReference>
<evidence type="ECO:0000313" key="2">
    <source>
        <dbReference type="EMBL" id="MTD62902.1"/>
    </source>
</evidence>
<dbReference type="Gene3D" id="3.60.15.10">
    <property type="entry name" value="Ribonuclease Z/Hydroxyacylglutathione hydrolase-like"/>
    <property type="match status" value="1"/>
</dbReference>
<organism evidence="2 3">
    <name type="scientific">Blautia luti DSM 14534 = JCM 17040</name>
    <dbReference type="NCBI Taxonomy" id="649762"/>
    <lineage>
        <taxon>Bacteria</taxon>
        <taxon>Bacillati</taxon>
        <taxon>Bacillota</taxon>
        <taxon>Clostridia</taxon>
        <taxon>Lachnospirales</taxon>
        <taxon>Lachnospiraceae</taxon>
        <taxon>Blautia</taxon>
    </lineage>
</organism>
<name>A0A844GP01_9FIRM</name>
<gene>
    <name evidence="2" type="ORF">GKZ57_17165</name>
</gene>
<dbReference type="AlphaFoldDB" id="A0A844GP01"/>
<feature type="non-terminal residue" evidence="2">
    <location>
        <position position="1"/>
    </location>
</feature>
<dbReference type="SUPFAM" id="SSF56281">
    <property type="entry name" value="Metallo-hydrolase/oxidoreductase"/>
    <property type="match status" value="1"/>
</dbReference>
<keyword evidence="2" id="KW-0378">Hydrolase</keyword>
<reference evidence="2 3" key="1">
    <citation type="submission" date="2019-11" db="EMBL/GenBank/DDBJ databases">
        <title>Draft genome sequence of Blautia luti DSM 14534T, isolated from human stool.</title>
        <authorList>
            <person name="Ortiz R."/>
            <person name="Melis-Arcos F."/>
            <person name="Covarrubias P."/>
            <person name="Cardenas J.P."/>
            <person name="Perez-Donoso J."/>
            <person name="Almonacid D."/>
        </authorList>
    </citation>
    <scope>NUCLEOTIDE SEQUENCE [LARGE SCALE GENOMIC DNA]</scope>
    <source>
        <strain evidence="2 3">DSM 14534</strain>
    </source>
</reference>
<sequence length="108" mass="11720">GDSAWGAHFEEIGQRHGGIDLALLPIGAYAPRWFMQVVHVNPEEAVRAFAVLRAREALAMHFGTFQLTQEGIDDPVEGLRAALAEAGLPEARFRAPGCGESVVVKLER</sequence>
<comment type="caution">
    <text evidence="2">The sequence shown here is derived from an EMBL/GenBank/DDBJ whole genome shotgun (WGS) entry which is preliminary data.</text>
</comment>
<dbReference type="InterPro" id="IPR001279">
    <property type="entry name" value="Metallo-B-lactamas"/>
</dbReference>